<evidence type="ECO:0000313" key="7">
    <source>
        <dbReference type="EMBL" id="ORB43924.1"/>
    </source>
</evidence>
<evidence type="ECO:0000313" key="8">
    <source>
        <dbReference type="Proteomes" id="UP000192513"/>
    </source>
</evidence>
<feature type="chain" id="PRO_5013117639" description="Lipoprotein LppE" evidence="6">
    <location>
        <begin position="23"/>
        <end position="151"/>
    </location>
</feature>
<evidence type="ECO:0000256" key="2">
    <source>
        <dbReference type="ARBA" id="ARBA00022729"/>
    </source>
</evidence>
<dbReference type="AlphaFoldDB" id="A0A1X0ID78"/>
<name>A0A1X0ID78_9MYCO</name>
<organism evidence="7 8">
    <name type="scientific">Mycobacterium paraseoulense</name>
    <dbReference type="NCBI Taxonomy" id="590652"/>
    <lineage>
        <taxon>Bacteria</taxon>
        <taxon>Bacillati</taxon>
        <taxon>Actinomycetota</taxon>
        <taxon>Actinomycetes</taxon>
        <taxon>Mycobacteriales</taxon>
        <taxon>Mycobacteriaceae</taxon>
        <taxon>Mycobacterium</taxon>
    </lineage>
</organism>
<evidence type="ECO:0008006" key="9">
    <source>
        <dbReference type="Google" id="ProtNLM"/>
    </source>
</evidence>
<evidence type="ECO:0000256" key="6">
    <source>
        <dbReference type="SAM" id="SignalP"/>
    </source>
</evidence>
<keyword evidence="4" id="KW-0564">Palmitate</keyword>
<feature type="signal peptide" evidence="6">
    <location>
        <begin position="1"/>
        <end position="22"/>
    </location>
</feature>
<reference evidence="7 8" key="1">
    <citation type="submission" date="2017-02" db="EMBL/GenBank/DDBJ databases">
        <title>The new phylogeny of genus Mycobacterium.</title>
        <authorList>
            <person name="Tortoli E."/>
            <person name="Trovato A."/>
            <person name="Cirillo D.M."/>
        </authorList>
    </citation>
    <scope>NUCLEOTIDE SEQUENCE [LARGE SCALE GENOMIC DNA]</scope>
    <source>
        <strain evidence="7 8">DSM 45000</strain>
    </source>
</reference>
<protein>
    <recommendedName>
        <fullName evidence="9">Lipoprotein LppE</fullName>
    </recommendedName>
</protein>
<comment type="caution">
    <text evidence="7">The sequence shown here is derived from an EMBL/GenBank/DDBJ whole genome shotgun (WGS) entry which is preliminary data.</text>
</comment>
<dbReference type="PROSITE" id="PS00430">
    <property type="entry name" value="TONB_DEPENDENT_REC_1"/>
    <property type="match status" value="1"/>
</dbReference>
<keyword evidence="2 6" id="KW-0732">Signal</keyword>
<evidence type="ECO:0000256" key="4">
    <source>
        <dbReference type="ARBA" id="ARBA00023139"/>
    </source>
</evidence>
<proteinExistence type="predicted"/>
<dbReference type="InterPro" id="IPR008691">
    <property type="entry name" value="LpqH"/>
</dbReference>
<evidence type="ECO:0000256" key="5">
    <source>
        <dbReference type="ARBA" id="ARBA00023288"/>
    </source>
</evidence>
<keyword evidence="3" id="KW-0472">Membrane</keyword>
<dbReference type="InterPro" id="IPR010916">
    <property type="entry name" value="TonB_box_CS"/>
</dbReference>
<keyword evidence="5" id="KW-0449">Lipoprotein</keyword>
<dbReference type="EMBL" id="MVIE01000007">
    <property type="protein sequence ID" value="ORB43924.1"/>
    <property type="molecule type" value="Genomic_DNA"/>
</dbReference>
<dbReference type="Pfam" id="PF05481">
    <property type="entry name" value="Myco_19_kDa"/>
    <property type="match status" value="1"/>
</dbReference>
<dbReference type="GO" id="GO:0016020">
    <property type="term" value="C:membrane"/>
    <property type="evidence" value="ECO:0007669"/>
    <property type="project" value="InterPro"/>
</dbReference>
<sequence length="151" mass="15422">MTSAGAATVALLLLVASTPSTACGHQPPAIPAASVNSTTTPTAQSDSLTLAGKASPLHDVQCRGSMGDAVLVTAKTQSGDSVIVDAAGGKLETLDFSADGIAYFWEPTSTGGAPTPTLTHDGDNYTVTGKIKQLHDYTKLTDFTFRATCPH</sequence>
<accession>A0A1X0ID78</accession>
<gene>
    <name evidence="7" type="ORF">BST39_07895</name>
</gene>
<dbReference type="Proteomes" id="UP000192513">
    <property type="component" value="Unassembled WGS sequence"/>
</dbReference>
<evidence type="ECO:0000256" key="1">
    <source>
        <dbReference type="ARBA" id="ARBA00022475"/>
    </source>
</evidence>
<keyword evidence="1" id="KW-1003">Cell membrane</keyword>
<keyword evidence="8" id="KW-1185">Reference proteome</keyword>
<evidence type="ECO:0000256" key="3">
    <source>
        <dbReference type="ARBA" id="ARBA00023136"/>
    </source>
</evidence>
<dbReference type="RefSeq" id="WP_163750646.1">
    <property type="nucleotide sequence ID" value="NZ_AP022619.1"/>
</dbReference>